<dbReference type="GO" id="GO:0016853">
    <property type="term" value="F:isomerase activity"/>
    <property type="evidence" value="ECO:0007669"/>
    <property type="project" value="UniProtKB-ARBA"/>
</dbReference>
<keyword evidence="2" id="KW-0479">Metal-binding</keyword>
<keyword evidence="5" id="KW-1185">Reference proteome</keyword>
<dbReference type="InterPro" id="IPR051121">
    <property type="entry name" value="FAH"/>
</dbReference>
<dbReference type="Pfam" id="PF01557">
    <property type="entry name" value="FAA_hydrolase"/>
    <property type="match status" value="1"/>
</dbReference>
<dbReference type="SUPFAM" id="SSF56529">
    <property type="entry name" value="FAH"/>
    <property type="match status" value="1"/>
</dbReference>
<gene>
    <name evidence="4" type="ORF">B9W14_06775</name>
</gene>
<evidence type="ECO:0000313" key="5">
    <source>
        <dbReference type="Proteomes" id="UP000244910"/>
    </source>
</evidence>
<dbReference type="GO" id="GO:0019752">
    <property type="term" value="P:carboxylic acid metabolic process"/>
    <property type="evidence" value="ECO:0007669"/>
    <property type="project" value="UniProtKB-ARBA"/>
</dbReference>
<evidence type="ECO:0000256" key="1">
    <source>
        <dbReference type="ARBA" id="ARBA00010211"/>
    </source>
</evidence>
<dbReference type="FunFam" id="3.90.850.10:FF:000002">
    <property type="entry name" value="2-hydroxyhepta-2,4-diene-1,7-dioate isomerase"/>
    <property type="match status" value="1"/>
</dbReference>
<dbReference type="EMBL" id="CP020953">
    <property type="protein sequence ID" value="AWI04215.1"/>
    <property type="molecule type" value="Genomic_DNA"/>
</dbReference>
<sequence length="299" mass="33691">MKFITYDFKEKESIGIVRGDKIVPIEDIATYMSLENPKNMVELIEQYSEDMLDKVENILKNKEDFKLLSLDNVKIKAPIPYPKRNVLCLGKNYVEHAREIKITRIAGTGIPEEPIYFTKMAAPAIGNEDEIKFSYEVTKQVDYEVELAVIIGKDGINIKKEDAEEHIFGYTIVNDVSARDLQGKHKQWFKGKSLDTFCPMGPYIVHKKDIPFPVELNIKCSINGELRQNSNTKNLIFDIPYIISDLSKGMTLKAGDIICTGTPSGVGLGFEPIKVLKNGDTVECSIEKIGKLVNKVKVI</sequence>
<comment type="similarity">
    <text evidence="1">Belongs to the FAH family.</text>
</comment>
<proteinExistence type="inferred from homology"/>
<dbReference type="OrthoDB" id="9805307at2"/>
<keyword evidence="4" id="KW-0378">Hydrolase</keyword>
<reference evidence="5" key="1">
    <citation type="submission" date="2017-04" db="EMBL/GenBank/DDBJ databases">
        <authorList>
            <person name="Song Y."/>
            <person name="Cho B.-K."/>
        </authorList>
    </citation>
    <scope>NUCLEOTIDE SEQUENCE [LARGE SCALE GENOMIC DNA]</scope>
    <source>
        <strain evidence="5">SL1</strain>
    </source>
</reference>
<dbReference type="InterPro" id="IPR036663">
    <property type="entry name" value="Fumarylacetoacetase_C_sf"/>
</dbReference>
<dbReference type="PANTHER" id="PTHR42796:SF4">
    <property type="entry name" value="FUMARYLACETOACETATE HYDROLASE DOMAIN-CONTAINING PROTEIN 2A"/>
    <property type="match status" value="1"/>
</dbReference>
<dbReference type="AlphaFoldDB" id="A0A2U8DP42"/>
<dbReference type="GO" id="GO:0046872">
    <property type="term" value="F:metal ion binding"/>
    <property type="evidence" value="ECO:0007669"/>
    <property type="project" value="UniProtKB-KW"/>
</dbReference>
<dbReference type="PANTHER" id="PTHR42796">
    <property type="entry name" value="FUMARYLACETOACETATE HYDROLASE DOMAIN-CONTAINING PROTEIN 2A-RELATED"/>
    <property type="match status" value="1"/>
</dbReference>
<accession>A0A2U8DP42</accession>
<evidence type="ECO:0000256" key="2">
    <source>
        <dbReference type="ARBA" id="ARBA00022723"/>
    </source>
</evidence>
<dbReference type="InterPro" id="IPR011234">
    <property type="entry name" value="Fumarylacetoacetase-like_C"/>
</dbReference>
<evidence type="ECO:0000313" key="4">
    <source>
        <dbReference type="EMBL" id="AWI04215.1"/>
    </source>
</evidence>
<organism evidence="4 5">
    <name type="scientific">Clostridium drakei</name>
    <dbReference type="NCBI Taxonomy" id="332101"/>
    <lineage>
        <taxon>Bacteria</taxon>
        <taxon>Bacillati</taxon>
        <taxon>Bacillota</taxon>
        <taxon>Clostridia</taxon>
        <taxon>Eubacteriales</taxon>
        <taxon>Clostridiaceae</taxon>
        <taxon>Clostridium</taxon>
    </lineage>
</organism>
<evidence type="ECO:0000259" key="3">
    <source>
        <dbReference type="Pfam" id="PF01557"/>
    </source>
</evidence>
<name>A0A2U8DP42_9CLOT</name>
<dbReference type="KEGG" id="cdrk:B9W14_06775"/>
<dbReference type="Proteomes" id="UP000244910">
    <property type="component" value="Chromosome"/>
</dbReference>
<feature type="domain" description="Fumarylacetoacetase-like C-terminal" evidence="3">
    <location>
        <begin position="86"/>
        <end position="296"/>
    </location>
</feature>
<protein>
    <submittedName>
        <fullName evidence="4">Hydrolase</fullName>
    </submittedName>
</protein>
<dbReference type="GO" id="GO:0016787">
    <property type="term" value="F:hydrolase activity"/>
    <property type="evidence" value="ECO:0007669"/>
    <property type="project" value="UniProtKB-KW"/>
</dbReference>
<dbReference type="Gene3D" id="3.90.850.10">
    <property type="entry name" value="Fumarylacetoacetase-like, C-terminal domain"/>
    <property type="match status" value="1"/>
</dbReference>
<dbReference type="RefSeq" id="WP_032077452.1">
    <property type="nucleotide sequence ID" value="NZ_CP020953.1"/>
</dbReference>